<feature type="transmembrane region" description="Helical" evidence="6">
    <location>
        <begin position="67"/>
        <end position="87"/>
    </location>
</feature>
<feature type="transmembrane region" description="Helical" evidence="6">
    <location>
        <begin position="251"/>
        <end position="271"/>
    </location>
</feature>
<comment type="caution">
    <text evidence="7">The sequence shown here is derived from an EMBL/GenBank/DDBJ whole genome shotgun (WGS) entry which is preliminary data.</text>
</comment>
<dbReference type="Proteomes" id="UP000466024">
    <property type="component" value="Unassembled WGS sequence"/>
</dbReference>
<reference evidence="7 8" key="1">
    <citation type="submission" date="2019-08" db="EMBL/GenBank/DDBJ databases">
        <title>Bioinformatics analysis of the strain L3 and L5.</title>
        <authorList>
            <person name="Li X."/>
        </authorList>
    </citation>
    <scope>NUCLEOTIDE SEQUENCE [LARGE SCALE GENOMIC DNA]</scope>
    <source>
        <strain evidence="7 8">L3</strain>
    </source>
</reference>
<feature type="transmembrane region" description="Helical" evidence="6">
    <location>
        <begin position="456"/>
        <end position="476"/>
    </location>
</feature>
<gene>
    <name evidence="7" type="ORF">F0A16_00425</name>
</gene>
<dbReference type="InterPro" id="IPR036526">
    <property type="entry name" value="C-N_Hydrolase_sf"/>
</dbReference>
<keyword evidence="3 6" id="KW-0812">Transmembrane</keyword>
<keyword evidence="2" id="KW-1003">Cell membrane</keyword>
<feature type="transmembrane region" description="Helical" evidence="6">
    <location>
        <begin position="385"/>
        <end position="412"/>
    </location>
</feature>
<keyword evidence="8" id="KW-1185">Reference proteome</keyword>
<dbReference type="RefSeq" id="WP_149433441.1">
    <property type="nucleotide sequence ID" value="NZ_VTPX01000001.1"/>
</dbReference>
<protein>
    <submittedName>
        <fullName evidence="7">Amino acid permease</fullName>
    </submittedName>
</protein>
<organism evidence="7 8">
    <name type="scientific">Salinicola corii</name>
    <dbReference type="NCBI Taxonomy" id="2606937"/>
    <lineage>
        <taxon>Bacteria</taxon>
        <taxon>Pseudomonadati</taxon>
        <taxon>Pseudomonadota</taxon>
        <taxon>Gammaproteobacteria</taxon>
        <taxon>Oceanospirillales</taxon>
        <taxon>Halomonadaceae</taxon>
        <taxon>Salinicola</taxon>
    </lineage>
</organism>
<evidence type="ECO:0000313" key="8">
    <source>
        <dbReference type="Proteomes" id="UP000466024"/>
    </source>
</evidence>
<feature type="transmembrane region" description="Helical" evidence="6">
    <location>
        <begin position="355"/>
        <end position="379"/>
    </location>
</feature>
<feature type="transmembrane region" description="Helical" evidence="6">
    <location>
        <begin position="207"/>
        <end position="231"/>
    </location>
</feature>
<feature type="transmembrane region" description="Helical" evidence="6">
    <location>
        <begin position="108"/>
        <end position="127"/>
    </location>
</feature>
<feature type="transmembrane region" description="Helical" evidence="6">
    <location>
        <begin position="174"/>
        <end position="195"/>
    </location>
</feature>
<name>A0A640WIA3_9GAMM</name>
<dbReference type="EMBL" id="VTPX01000001">
    <property type="protein sequence ID" value="KAA0020315.1"/>
    <property type="molecule type" value="Genomic_DNA"/>
</dbReference>
<evidence type="ECO:0000256" key="2">
    <source>
        <dbReference type="ARBA" id="ARBA00022475"/>
    </source>
</evidence>
<dbReference type="GO" id="GO:0022857">
    <property type="term" value="F:transmembrane transporter activity"/>
    <property type="evidence" value="ECO:0007669"/>
    <property type="project" value="InterPro"/>
</dbReference>
<feature type="transmembrane region" description="Helical" evidence="6">
    <location>
        <begin position="432"/>
        <end position="450"/>
    </location>
</feature>
<evidence type="ECO:0000256" key="6">
    <source>
        <dbReference type="SAM" id="Phobius"/>
    </source>
</evidence>
<dbReference type="PIRSF" id="PIRSF006060">
    <property type="entry name" value="AA_transporter"/>
    <property type="match status" value="1"/>
</dbReference>
<comment type="subcellular location">
    <subcellularLocation>
        <location evidence="1">Cell membrane</location>
        <topology evidence="1">Multi-pass membrane protein</topology>
    </subcellularLocation>
</comment>
<dbReference type="PANTHER" id="PTHR42770">
    <property type="entry name" value="AMINO ACID TRANSPORTER-RELATED"/>
    <property type="match status" value="1"/>
</dbReference>
<dbReference type="Gene3D" id="1.20.1740.10">
    <property type="entry name" value="Amino acid/polyamine transporter I"/>
    <property type="match status" value="1"/>
</dbReference>
<proteinExistence type="predicted"/>
<dbReference type="GO" id="GO:0005886">
    <property type="term" value="C:plasma membrane"/>
    <property type="evidence" value="ECO:0007669"/>
    <property type="project" value="UniProtKB-SubCell"/>
</dbReference>
<sequence length="496" mass="52027">MQIAAWQALSAPADIATNLARLDESARRAAAEGAALLITPEMFLTGYVLGGNAPIALASGNGAGAPVGFLIASLVMLIFSVGFVAMTPHVKEAGAFFSYVTLGLGRRLGLGTAFMALVAYTAIQAGVYGYMGWAVGDFVRHSGGPAIPWWIYSLLTVAIVAYLGYRHIELSAKVLGVALVLEIAVVVIMNLTIFADGGAHGIEFSSFTPSAALTSGLGVAVLFALTGFIGFEATAVFRDEARQPARTIPRATYLAVLIIGVFYTLSVWALVVANGAGEVAGIAQKTLDGDANLLLDTAERYTGGVMRDLMQVLLLTSLFACVLSFHNVLARYQFTLARQGTLPRRLARIHPRHRAPSHASLVQTLTALALMLLCLALGLDPLTQVFGYMAGIATVGMIALMLLTTLASLAFFRRHPELAGRRHWQTRIAPSLAAVLLLASLALVLSNFTLVTGGSVGISALLALIPLLALLAGALFGRARSVAGEAPLSPPRAGAY</sequence>
<keyword evidence="5 6" id="KW-0472">Membrane</keyword>
<evidence type="ECO:0000256" key="5">
    <source>
        <dbReference type="ARBA" id="ARBA00023136"/>
    </source>
</evidence>
<keyword evidence="4 6" id="KW-1133">Transmembrane helix</keyword>
<evidence type="ECO:0000256" key="4">
    <source>
        <dbReference type="ARBA" id="ARBA00022989"/>
    </source>
</evidence>
<dbReference type="Pfam" id="PF13520">
    <property type="entry name" value="AA_permease_2"/>
    <property type="match status" value="1"/>
</dbReference>
<dbReference type="SUPFAM" id="SSF56317">
    <property type="entry name" value="Carbon-nitrogen hydrolase"/>
    <property type="match status" value="1"/>
</dbReference>
<dbReference type="AlphaFoldDB" id="A0A640WIA3"/>
<dbReference type="InterPro" id="IPR050367">
    <property type="entry name" value="APC_superfamily"/>
</dbReference>
<evidence type="ECO:0000256" key="3">
    <source>
        <dbReference type="ARBA" id="ARBA00022692"/>
    </source>
</evidence>
<feature type="transmembrane region" description="Helical" evidence="6">
    <location>
        <begin position="147"/>
        <end position="165"/>
    </location>
</feature>
<feature type="transmembrane region" description="Helical" evidence="6">
    <location>
        <begin position="312"/>
        <end position="334"/>
    </location>
</feature>
<accession>A0A640WIA3</accession>
<evidence type="ECO:0000313" key="7">
    <source>
        <dbReference type="EMBL" id="KAA0020315.1"/>
    </source>
</evidence>
<evidence type="ECO:0000256" key="1">
    <source>
        <dbReference type="ARBA" id="ARBA00004651"/>
    </source>
</evidence>
<dbReference type="InterPro" id="IPR002293">
    <property type="entry name" value="AA/rel_permease1"/>
</dbReference>
<dbReference type="PANTHER" id="PTHR42770:SF16">
    <property type="entry name" value="AMINO ACID PERMEASE"/>
    <property type="match status" value="1"/>
</dbReference>